<keyword evidence="1" id="KW-1133">Transmembrane helix</keyword>
<dbReference type="Gene3D" id="3.40.50.150">
    <property type="entry name" value="Vaccinia Virus protein VP39"/>
    <property type="match status" value="1"/>
</dbReference>
<organism evidence="2 3">
    <name type="scientific">Lutimonas vermicola</name>
    <dbReference type="NCBI Taxonomy" id="414288"/>
    <lineage>
        <taxon>Bacteria</taxon>
        <taxon>Pseudomonadati</taxon>
        <taxon>Bacteroidota</taxon>
        <taxon>Flavobacteriia</taxon>
        <taxon>Flavobacteriales</taxon>
        <taxon>Flavobacteriaceae</taxon>
        <taxon>Lutimonas</taxon>
    </lineage>
</organism>
<feature type="transmembrane region" description="Helical" evidence="1">
    <location>
        <begin position="77"/>
        <end position="95"/>
    </location>
</feature>
<gene>
    <name evidence="2" type="ORF">AABB81_07690</name>
</gene>
<dbReference type="SUPFAM" id="SSF53335">
    <property type="entry name" value="S-adenosyl-L-methionine-dependent methyltransferases"/>
    <property type="match status" value="1"/>
</dbReference>
<proteinExistence type="predicted"/>
<evidence type="ECO:0008006" key="4">
    <source>
        <dbReference type="Google" id="ProtNLM"/>
    </source>
</evidence>
<name>A0ABU9L0X9_9FLAO</name>
<feature type="transmembrane region" description="Helical" evidence="1">
    <location>
        <begin position="682"/>
        <end position="704"/>
    </location>
</feature>
<feature type="transmembrane region" description="Helical" evidence="1">
    <location>
        <begin position="200"/>
        <end position="217"/>
    </location>
</feature>
<feature type="transmembrane region" description="Helical" evidence="1">
    <location>
        <begin position="44"/>
        <end position="65"/>
    </location>
</feature>
<evidence type="ECO:0000313" key="3">
    <source>
        <dbReference type="Proteomes" id="UP001474120"/>
    </source>
</evidence>
<feature type="transmembrane region" description="Helical" evidence="1">
    <location>
        <begin position="710"/>
        <end position="730"/>
    </location>
</feature>
<keyword evidence="1" id="KW-0812">Transmembrane</keyword>
<feature type="transmembrane region" description="Helical" evidence="1">
    <location>
        <begin position="177"/>
        <end position="193"/>
    </location>
</feature>
<protein>
    <recommendedName>
        <fullName evidence="4">Spermidine synthase</fullName>
    </recommendedName>
</protein>
<reference evidence="2 3" key="1">
    <citation type="submission" date="2024-04" db="EMBL/GenBank/DDBJ databases">
        <title>whole genome sequencing of Lutimonas vermicola strain IMCC1616.</title>
        <authorList>
            <person name="Bae S.S."/>
        </authorList>
    </citation>
    <scope>NUCLEOTIDE SEQUENCE [LARGE SCALE GENOMIC DNA]</scope>
    <source>
        <strain evidence="2 3">IMCC1616</strain>
    </source>
</reference>
<keyword evidence="3" id="KW-1185">Reference proteome</keyword>
<comment type="caution">
    <text evidence="2">The sequence shown here is derived from an EMBL/GenBank/DDBJ whole genome shotgun (WGS) entry which is preliminary data.</text>
</comment>
<feature type="transmembrane region" description="Helical" evidence="1">
    <location>
        <begin position="751"/>
        <end position="772"/>
    </location>
</feature>
<feature type="transmembrane region" description="Helical" evidence="1">
    <location>
        <begin position="778"/>
        <end position="801"/>
    </location>
</feature>
<feature type="transmembrane region" description="Helical" evidence="1">
    <location>
        <begin position="621"/>
        <end position="644"/>
    </location>
</feature>
<dbReference type="Proteomes" id="UP001474120">
    <property type="component" value="Unassembled WGS sequence"/>
</dbReference>
<feature type="transmembrane region" description="Helical" evidence="1">
    <location>
        <begin position="115"/>
        <end position="141"/>
    </location>
</feature>
<dbReference type="InterPro" id="IPR029063">
    <property type="entry name" value="SAM-dependent_MTases_sf"/>
</dbReference>
<feature type="transmembrane region" description="Helical" evidence="1">
    <location>
        <begin position="12"/>
        <end position="32"/>
    </location>
</feature>
<keyword evidence="1" id="KW-0472">Membrane</keyword>
<sequence length="806" mass="89863">MSNARTYRYETLRLGLSISIISAAIVAYEIQLMHFFTIVQWHHFAYMVISIALLGFGASGALLSLYRNELLKKADWLLPFFMISSGLLMSISVRVSRMDFLLFDSYLLFVDYSQFGRLLGSYFLFFLPFLMGSLALGLVFVKKVAQIGIFYFSDMLGSGIGGILAIFLLWHLEPVDLPWVIALMPMLAGVMLIKKKGGYLLSAYALLALVICFYQGFSSFELKSSQFKSISYALNLPEAKIETRQSSPYGLVQVVSSPVQRYAPGLSLSYVQEVRPSKVIFNNGNWYAAIPQGNMDDSLHVLNHSTMALPYVLESPKKVLIFQAGAGFEVAHALKKKADQIFAVEPNAIVTRLIKGPYAEYTDSLFYRPEVQVYNTSPRSYLKQSDKEFDLIQLPLSGAFGGSVGLNALHEENLLTSEALLEMWQKLSPKGMIVLSSFIDVPPRIIIKNAALIAGMLENLSIVDPLGHVVAIRSWSTLTYVIKKSALGPKDLLAVNRFCDDYGFDPVLLPGSGSKEIYNTLEDDAVFSLVRKMFGPEREILVKANDFNISIPSDDRPYFYQFLKIRRMARQWQQLGARAAFLELGYLIVLVTLLQVVIMAFVFIILPLFKLGFKGGQKAWVIFYFSGLGLGYMFLEIVLIKYFVRFLGHPIYAVATVISIMLFSSGLGSLYSSKLALKETKLIRLTALITSLILVYALGLGFVLSQTEGWPIWGKILITFVSIGFPAFFMGMPFPMGLQLVDKKQQKQVPWAWGINGCVSVISTSLATVIAVEFGFTAVLLLAALAYFMACISIFSLRFYAPNSTA</sequence>
<dbReference type="RefSeq" id="WP_342159725.1">
    <property type="nucleotide sequence ID" value="NZ_JBCDNA010000002.1"/>
</dbReference>
<accession>A0ABU9L0X9</accession>
<feature type="transmembrane region" description="Helical" evidence="1">
    <location>
        <begin position="584"/>
        <end position="609"/>
    </location>
</feature>
<feature type="transmembrane region" description="Helical" evidence="1">
    <location>
        <begin position="650"/>
        <end position="670"/>
    </location>
</feature>
<evidence type="ECO:0000313" key="2">
    <source>
        <dbReference type="EMBL" id="MEL4455773.1"/>
    </source>
</evidence>
<feature type="transmembrane region" description="Helical" evidence="1">
    <location>
        <begin position="148"/>
        <end position="171"/>
    </location>
</feature>
<dbReference type="EMBL" id="JBCDNA010000002">
    <property type="protein sequence ID" value="MEL4455773.1"/>
    <property type="molecule type" value="Genomic_DNA"/>
</dbReference>
<evidence type="ECO:0000256" key="1">
    <source>
        <dbReference type="SAM" id="Phobius"/>
    </source>
</evidence>